<feature type="transmembrane region" description="Helical" evidence="2">
    <location>
        <begin position="6"/>
        <end position="31"/>
    </location>
</feature>
<organism evidence="3 4">
    <name type="scientific">Streptomyces phaeolivaceus</name>
    <dbReference type="NCBI Taxonomy" id="2653200"/>
    <lineage>
        <taxon>Bacteria</taxon>
        <taxon>Bacillati</taxon>
        <taxon>Actinomycetota</taxon>
        <taxon>Actinomycetes</taxon>
        <taxon>Kitasatosporales</taxon>
        <taxon>Streptomycetaceae</taxon>
        <taxon>Streptomyces</taxon>
    </lineage>
</organism>
<keyword evidence="4" id="KW-1185">Reference proteome</keyword>
<evidence type="ECO:0000313" key="4">
    <source>
        <dbReference type="Proteomes" id="UP000327294"/>
    </source>
</evidence>
<feature type="region of interest" description="Disordered" evidence="1">
    <location>
        <begin position="42"/>
        <end position="73"/>
    </location>
</feature>
<reference evidence="3 4" key="1">
    <citation type="submission" date="2019-10" db="EMBL/GenBank/DDBJ databases">
        <title>Streptomyces sp. strain GY16 isolated from leaves of Broussonetia papyrifera.</title>
        <authorList>
            <person name="Mo P."/>
        </authorList>
    </citation>
    <scope>NUCLEOTIDE SEQUENCE [LARGE SCALE GENOMIC DNA]</scope>
    <source>
        <strain evidence="3 4">GY16</strain>
    </source>
</reference>
<evidence type="ECO:0000256" key="2">
    <source>
        <dbReference type="SAM" id="Phobius"/>
    </source>
</evidence>
<accession>A0A5P8KCH5</accession>
<dbReference type="AlphaFoldDB" id="A0A5P8KCH5"/>
<evidence type="ECO:0000256" key="1">
    <source>
        <dbReference type="SAM" id="MobiDB-lite"/>
    </source>
</evidence>
<dbReference type="Proteomes" id="UP000327294">
    <property type="component" value="Chromosome"/>
</dbReference>
<sequence length="73" mass="7739">MDTTQLQGLIGMLAVLGLLALVALPAIIGVVHDRRIDRQLREAPARTAARDGAAPERHVRTTSGHGHRAARAA</sequence>
<keyword evidence="2" id="KW-0812">Transmembrane</keyword>
<evidence type="ECO:0000313" key="3">
    <source>
        <dbReference type="EMBL" id="QFR00230.1"/>
    </source>
</evidence>
<proteinExistence type="predicted"/>
<name>A0A5P8KCH5_9ACTN</name>
<keyword evidence="2" id="KW-0472">Membrane</keyword>
<dbReference type="KEGG" id="sphv:F9278_33245"/>
<keyword evidence="2" id="KW-1133">Transmembrane helix</keyword>
<dbReference type="RefSeq" id="WP_152171598.1">
    <property type="nucleotide sequence ID" value="NZ_CP045096.1"/>
</dbReference>
<dbReference type="EMBL" id="CP045096">
    <property type="protein sequence ID" value="QFR00230.1"/>
    <property type="molecule type" value="Genomic_DNA"/>
</dbReference>
<protein>
    <submittedName>
        <fullName evidence="3">Uncharacterized protein</fullName>
    </submittedName>
</protein>
<gene>
    <name evidence="3" type="ORF">F9278_33245</name>
</gene>